<dbReference type="PANTHER" id="PTHR47510:SF3">
    <property type="entry name" value="ENDO_EXONUCLEASE_PHOSPHATASE DOMAIN-CONTAINING PROTEIN"/>
    <property type="match status" value="1"/>
</dbReference>
<keyword evidence="2" id="KW-1185">Reference proteome</keyword>
<comment type="caution">
    <text evidence="1">The sequence shown here is derived from an EMBL/GenBank/DDBJ whole genome shotgun (WGS) entry which is preliminary data.</text>
</comment>
<feature type="non-terminal residue" evidence="1">
    <location>
        <position position="317"/>
    </location>
</feature>
<dbReference type="EMBL" id="CAJVCH010379430">
    <property type="protein sequence ID" value="CAG7816822.1"/>
    <property type="molecule type" value="Genomic_DNA"/>
</dbReference>
<gene>
    <name evidence="1" type="ORF">AFUS01_LOCUS27421</name>
</gene>
<dbReference type="OrthoDB" id="425681at2759"/>
<reference evidence="1" key="1">
    <citation type="submission" date="2021-06" db="EMBL/GenBank/DDBJ databases">
        <authorList>
            <person name="Hodson N. C."/>
            <person name="Mongue J. A."/>
            <person name="Jaron S. K."/>
        </authorList>
    </citation>
    <scope>NUCLEOTIDE SEQUENCE</scope>
</reference>
<protein>
    <recommendedName>
        <fullName evidence="3">Reverse transcriptase domain-containing protein</fullName>
    </recommendedName>
</protein>
<dbReference type="PANTHER" id="PTHR47510">
    <property type="entry name" value="REVERSE TRANSCRIPTASE DOMAIN-CONTAINING PROTEIN"/>
    <property type="match status" value="1"/>
</dbReference>
<evidence type="ECO:0008006" key="3">
    <source>
        <dbReference type="Google" id="ProtNLM"/>
    </source>
</evidence>
<sequence>MKSQKKSKERYQQLDIAKIKSKEVQKKFQEELEKQKEDRLEEEQGIEEKWQTWKRKVKTAAEKSIPFKGRRKHKPWMTQEILDLMEERRQANRPSNEYTVINNQIMGMCRMAKNKWYEEKCQEIEDLEKRHNSREMHTKVKQMMATHKKRRSGIAYMRGKDGKYCVTNQETEEVWISYIQELYGDDTRPAQFAVSSTEEAPQIEMWELRNAVKRARNHKAVGEDLIPADLIKHLTPEYEKELLKIINKIYDEGTLPKDFKAVNFVPIPKKNNSQKCSEYRTIALMSHALKLLLSIINARIEKKIDENLSETQYGFVA</sequence>
<evidence type="ECO:0000313" key="1">
    <source>
        <dbReference type="EMBL" id="CAG7816822.1"/>
    </source>
</evidence>
<evidence type="ECO:0000313" key="2">
    <source>
        <dbReference type="Proteomes" id="UP000708208"/>
    </source>
</evidence>
<dbReference type="AlphaFoldDB" id="A0A8J2PBN4"/>
<proteinExistence type="predicted"/>
<dbReference type="Proteomes" id="UP000708208">
    <property type="component" value="Unassembled WGS sequence"/>
</dbReference>
<name>A0A8J2PBN4_9HEXA</name>
<organism evidence="1 2">
    <name type="scientific">Allacma fusca</name>
    <dbReference type="NCBI Taxonomy" id="39272"/>
    <lineage>
        <taxon>Eukaryota</taxon>
        <taxon>Metazoa</taxon>
        <taxon>Ecdysozoa</taxon>
        <taxon>Arthropoda</taxon>
        <taxon>Hexapoda</taxon>
        <taxon>Collembola</taxon>
        <taxon>Symphypleona</taxon>
        <taxon>Sminthuridae</taxon>
        <taxon>Allacma</taxon>
    </lineage>
</organism>
<accession>A0A8J2PBN4</accession>